<keyword evidence="6" id="KW-1185">Reference proteome</keyword>
<dbReference type="HOGENOM" id="CLU_019414_0_0_1"/>
<proteinExistence type="inferred from homology"/>
<evidence type="ECO:0000259" key="4">
    <source>
        <dbReference type="Pfam" id="PF06441"/>
    </source>
</evidence>
<dbReference type="AlphaFoldDB" id="M7SEN9"/>
<dbReference type="GO" id="GO:0097176">
    <property type="term" value="P:epoxide metabolic process"/>
    <property type="evidence" value="ECO:0007669"/>
    <property type="project" value="TreeGrafter"/>
</dbReference>
<feature type="active site" description="Proton donor" evidence="3">
    <location>
        <position position="313"/>
    </location>
</feature>
<dbReference type="Pfam" id="PF06441">
    <property type="entry name" value="EHN"/>
    <property type="match status" value="1"/>
</dbReference>
<evidence type="ECO:0000256" key="2">
    <source>
        <dbReference type="ARBA" id="ARBA00022801"/>
    </source>
</evidence>
<gene>
    <name evidence="5" type="ORF">UCREL1_8323</name>
</gene>
<dbReference type="InterPro" id="IPR000639">
    <property type="entry name" value="Epox_hydrolase-like"/>
</dbReference>
<dbReference type="OMA" id="MEMPSML"/>
<dbReference type="PRINTS" id="PR00412">
    <property type="entry name" value="EPOXHYDRLASE"/>
</dbReference>
<dbReference type="PIRSF" id="PIRSF001112">
    <property type="entry name" value="Epoxide_hydrolase"/>
    <property type="match status" value="1"/>
</dbReference>
<dbReference type="STRING" id="1287681.M7SEN9"/>
<dbReference type="Proteomes" id="UP000012174">
    <property type="component" value="Unassembled WGS sequence"/>
</dbReference>
<dbReference type="InterPro" id="IPR016292">
    <property type="entry name" value="Epoxide_hydrolase"/>
</dbReference>
<dbReference type="GO" id="GO:0004301">
    <property type="term" value="F:epoxide hydrolase activity"/>
    <property type="evidence" value="ECO:0007669"/>
    <property type="project" value="TreeGrafter"/>
</dbReference>
<dbReference type="PANTHER" id="PTHR21661:SF39">
    <property type="entry name" value="HYDROLASE, PUTATIVE (AFU_ORTHOLOGUE AFUA_3G08960)-RELATED"/>
    <property type="match status" value="1"/>
</dbReference>
<dbReference type="EMBL" id="KB707023">
    <property type="protein sequence ID" value="EMR64714.1"/>
    <property type="molecule type" value="Genomic_DNA"/>
</dbReference>
<protein>
    <submittedName>
        <fullName evidence="5">Putative epoxide hydrolase protein</fullName>
    </submittedName>
</protein>
<dbReference type="PANTHER" id="PTHR21661">
    <property type="entry name" value="EPOXIDE HYDROLASE 1-RELATED"/>
    <property type="match status" value="1"/>
</dbReference>
<organism evidence="5 6">
    <name type="scientific">Eutypa lata (strain UCR-EL1)</name>
    <name type="common">Grapevine dieback disease fungus</name>
    <name type="synonym">Eutypa armeniacae</name>
    <dbReference type="NCBI Taxonomy" id="1287681"/>
    <lineage>
        <taxon>Eukaryota</taxon>
        <taxon>Fungi</taxon>
        <taxon>Dikarya</taxon>
        <taxon>Ascomycota</taxon>
        <taxon>Pezizomycotina</taxon>
        <taxon>Sordariomycetes</taxon>
        <taxon>Xylariomycetidae</taxon>
        <taxon>Xylariales</taxon>
        <taxon>Diatrypaceae</taxon>
        <taxon>Eutypa</taxon>
    </lineage>
</organism>
<feature type="active site" description="Nucleophile" evidence="3">
    <location>
        <position position="190"/>
    </location>
</feature>
<dbReference type="KEGG" id="ela:UCREL1_8323"/>
<evidence type="ECO:0000313" key="5">
    <source>
        <dbReference type="EMBL" id="EMR64714.1"/>
    </source>
</evidence>
<sequence length="389" mass="43681">MDQFNTIPKDALVQPKPFALHVTDKDIADFKALLELSKIGPETWENSSRKFGITRDWLVKAKDAWLNDFSWRAHEKHINSFPNFKTVVKDAVCGDLTIHFVALFSKKVDAVPIMMMHGWPGKSSSDIISHKYSPETLPYHVVVPSLPGYTLSDGPPLDMDFTMADLTRIMNQLMVDLGFGKKGYVAQGGDVGSMVARLLAPISECKAIHVNMMTLDQEAIPNSTDGLTKQELDTLARQEKFVQTGMAYAKEHSTRPGTIGLVLSSSPLSLLAWIGEKWLDWVDPERPLTVDTVLQTISLYWFTNSFPRSIYPYRALGTITYPDVGGKPFGYSHFPAELMFMPAAWCKTMYPDMIRYEHDKGGHFAALEQPALLLEDVEDFVAKIRGVFK</sequence>
<evidence type="ECO:0000313" key="6">
    <source>
        <dbReference type="Proteomes" id="UP000012174"/>
    </source>
</evidence>
<dbReference type="InterPro" id="IPR029058">
    <property type="entry name" value="AB_hydrolase_fold"/>
</dbReference>
<dbReference type="InterPro" id="IPR010497">
    <property type="entry name" value="Epoxide_hydro_N"/>
</dbReference>
<evidence type="ECO:0000256" key="1">
    <source>
        <dbReference type="ARBA" id="ARBA00010088"/>
    </source>
</evidence>
<feature type="domain" description="Epoxide hydrolase N-terminal" evidence="4">
    <location>
        <begin position="15"/>
        <end position="122"/>
    </location>
</feature>
<dbReference type="SUPFAM" id="SSF53474">
    <property type="entry name" value="alpha/beta-Hydrolases"/>
    <property type="match status" value="1"/>
</dbReference>
<evidence type="ECO:0000256" key="3">
    <source>
        <dbReference type="PIRSR" id="PIRSR001112-1"/>
    </source>
</evidence>
<feature type="active site" description="Proton acceptor" evidence="3">
    <location>
        <position position="363"/>
    </location>
</feature>
<reference evidence="6" key="1">
    <citation type="journal article" date="2013" name="Genome Announc.">
        <title>Draft genome sequence of the grapevine dieback fungus Eutypa lata UCR-EL1.</title>
        <authorList>
            <person name="Blanco-Ulate B."/>
            <person name="Rolshausen P.E."/>
            <person name="Cantu D."/>
        </authorList>
    </citation>
    <scope>NUCLEOTIDE SEQUENCE [LARGE SCALE GENOMIC DNA]</scope>
    <source>
        <strain evidence="6">UCR-EL1</strain>
    </source>
</reference>
<comment type="similarity">
    <text evidence="1">Belongs to the peptidase S33 family.</text>
</comment>
<dbReference type="eggNOG" id="KOG2565">
    <property type="taxonomic scope" value="Eukaryota"/>
</dbReference>
<accession>M7SEN9</accession>
<keyword evidence="2 5" id="KW-0378">Hydrolase</keyword>
<name>M7SEN9_EUTLA</name>
<dbReference type="Gene3D" id="3.40.50.1820">
    <property type="entry name" value="alpha/beta hydrolase"/>
    <property type="match status" value="1"/>
</dbReference>
<dbReference type="OrthoDB" id="7130006at2759"/>